<feature type="domain" description="Pyridoxamine 5'-phosphate oxidase N-terminal" evidence="2">
    <location>
        <begin position="34"/>
        <end position="168"/>
    </location>
</feature>
<sequence length="175" mass="19744">MSIKVANIKDVSQGVQPGQFTVGDRHDVGHLGELDPTYRQLLDRPVTATVAVLGSDGLPNLTPVWFDYEGELVLLNLAHHRKKVDWLRATPHATFLLMNPDDPYHWLSIKTTVRREIAEDDPTEGKRVTDQLNKIWLKYTGDDGEYGLRDASVNESRILFELTVDKIATFGVPPR</sequence>
<keyword evidence="4" id="KW-1185">Reference proteome</keyword>
<dbReference type="Proteomes" id="UP001369736">
    <property type="component" value="Unassembled WGS sequence"/>
</dbReference>
<dbReference type="Gene3D" id="2.30.110.10">
    <property type="entry name" value="Electron Transport, Fmn-binding Protein, Chain A"/>
    <property type="match status" value="1"/>
</dbReference>
<accession>A0ABU8MBA6</accession>
<comment type="caution">
    <text evidence="3">The sequence shown here is derived from an EMBL/GenBank/DDBJ whole genome shotgun (WGS) entry which is preliminary data.</text>
</comment>
<dbReference type="InterPro" id="IPR052019">
    <property type="entry name" value="F420H2_bilvrd_red/Heme_oxyg"/>
</dbReference>
<evidence type="ECO:0000259" key="2">
    <source>
        <dbReference type="Pfam" id="PF01243"/>
    </source>
</evidence>
<dbReference type="PANTHER" id="PTHR35176">
    <property type="entry name" value="HEME OXYGENASE HI_0854-RELATED"/>
    <property type="match status" value="1"/>
</dbReference>
<dbReference type="InterPro" id="IPR012349">
    <property type="entry name" value="Split_barrel_FMN-bd"/>
</dbReference>
<dbReference type="PANTHER" id="PTHR35176:SF6">
    <property type="entry name" value="HEME OXYGENASE HI_0854-RELATED"/>
    <property type="match status" value="1"/>
</dbReference>
<reference evidence="3 4" key="1">
    <citation type="submission" date="2024-03" db="EMBL/GenBank/DDBJ databases">
        <title>Actinomycetospora sp. OC33-EN07, a novel actinomycete isolated from wild orchid (Aerides multiflora).</title>
        <authorList>
            <person name="Suriyachadkun C."/>
        </authorList>
    </citation>
    <scope>NUCLEOTIDE SEQUENCE [LARGE SCALE GENOMIC DNA]</scope>
    <source>
        <strain evidence="3 4">OC33-EN07</strain>
    </source>
</reference>
<dbReference type="RefSeq" id="WP_337705310.1">
    <property type="nucleotide sequence ID" value="NZ_JBBEGM010000010.1"/>
</dbReference>
<dbReference type="SUPFAM" id="SSF50475">
    <property type="entry name" value="FMN-binding split barrel"/>
    <property type="match status" value="1"/>
</dbReference>
<evidence type="ECO:0000313" key="3">
    <source>
        <dbReference type="EMBL" id="MEJ2863940.1"/>
    </source>
</evidence>
<dbReference type="EMBL" id="JBBEGM010000010">
    <property type="protein sequence ID" value="MEJ2863940.1"/>
    <property type="molecule type" value="Genomic_DNA"/>
</dbReference>
<dbReference type="InterPro" id="IPR011576">
    <property type="entry name" value="Pyridox_Oxase_N"/>
</dbReference>
<keyword evidence="1" id="KW-0560">Oxidoreductase</keyword>
<organism evidence="3 4">
    <name type="scientific">Actinomycetospora flava</name>
    <dbReference type="NCBI Taxonomy" id="3129232"/>
    <lineage>
        <taxon>Bacteria</taxon>
        <taxon>Bacillati</taxon>
        <taxon>Actinomycetota</taxon>
        <taxon>Actinomycetes</taxon>
        <taxon>Pseudonocardiales</taxon>
        <taxon>Pseudonocardiaceae</taxon>
        <taxon>Actinomycetospora</taxon>
    </lineage>
</organism>
<gene>
    <name evidence="3" type="ORF">WCD58_22475</name>
</gene>
<evidence type="ECO:0000256" key="1">
    <source>
        <dbReference type="ARBA" id="ARBA00023002"/>
    </source>
</evidence>
<dbReference type="Pfam" id="PF01243">
    <property type="entry name" value="PNPOx_N"/>
    <property type="match status" value="1"/>
</dbReference>
<evidence type="ECO:0000313" key="4">
    <source>
        <dbReference type="Proteomes" id="UP001369736"/>
    </source>
</evidence>
<name>A0ABU8MBA6_9PSEU</name>
<protein>
    <submittedName>
        <fullName evidence="3">Pyridoxamine 5'-phosphate oxidase family protein</fullName>
    </submittedName>
</protein>
<proteinExistence type="predicted"/>